<protein>
    <submittedName>
        <fullName evidence="1">Uncharacterized protein</fullName>
    </submittedName>
</protein>
<name>A0ACB9M8I3_9MYRT</name>
<gene>
    <name evidence="1" type="ORF">MLD38_033809</name>
</gene>
<evidence type="ECO:0000313" key="2">
    <source>
        <dbReference type="Proteomes" id="UP001057402"/>
    </source>
</evidence>
<dbReference type="Proteomes" id="UP001057402">
    <property type="component" value="Chromosome 10"/>
</dbReference>
<dbReference type="EMBL" id="CM042889">
    <property type="protein sequence ID" value="KAI4320313.1"/>
    <property type="molecule type" value="Genomic_DNA"/>
</dbReference>
<sequence>MDPPPSAPPSKLRLMCSYGGRVTTRPHYPKTLTYLGGETRIVTVHRSSTASSLSSLLSHISSALSIPSPFSLKYLLPNSDLDSLISLVSDDDLALMLDELDRMSSSSRPSRIRLFVFRDREEEGVVEVEERGKVGSIRHPKTETWFSDALKGTRMGCGVGDGGPESVVLDTSSSFGSTSSSVSYSSLPAVGCAAEETRGRFGMADSYSREYSLSSAVSSTQAGGGPYNERAVHSTHVETQGQVSYYGVEPGRTVQVPGYPLPQQFDQLRHVQYVSVGMPYGIDNPSTAVTRQPPNYPPYHMQPPPPEQPLHFYYPPNQPCPVYMVPAVQAPPQYGSSATVDYGQPLMHHSNPMIHPQVPPAQAPLVDSMQGLAKLQPMLIEPQPQLQPQPLISVGDNRNFGDHFEEDPSRFQIYKSQPLPPPIPTQYQTMAEATTLMLTEALTQTNTGGDKQQN</sequence>
<proteinExistence type="predicted"/>
<organism evidence="1 2">
    <name type="scientific">Melastoma candidum</name>
    <dbReference type="NCBI Taxonomy" id="119954"/>
    <lineage>
        <taxon>Eukaryota</taxon>
        <taxon>Viridiplantae</taxon>
        <taxon>Streptophyta</taxon>
        <taxon>Embryophyta</taxon>
        <taxon>Tracheophyta</taxon>
        <taxon>Spermatophyta</taxon>
        <taxon>Magnoliopsida</taxon>
        <taxon>eudicotyledons</taxon>
        <taxon>Gunneridae</taxon>
        <taxon>Pentapetalae</taxon>
        <taxon>rosids</taxon>
        <taxon>malvids</taxon>
        <taxon>Myrtales</taxon>
        <taxon>Melastomataceae</taxon>
        <taxon>Melastomatoideae</taxon>
        <taxon>Melastomateae</taxon>
        <taxon>Melastoma</taxon>
    </lineage>
</organism>
<evidence type="ECO:0000313" key="1">
    <source>
        <dbReference type="EMBL" id="KAI4320313.1"/>
    </source>
</evidence>
<comment type="caution">
    <text evidence="1">The sequence shown here is derived from an EMBL/GenBank/DDBJ whole genome shotgun (WGS) entry which is preliminary data.</text>
</comment>
<reference evidence="2" key="1">
    <citation type="journal article" date="2023" name="Front. Plant Sci.">
        <title>Chromosomal-level genome assembly of Melastoma candidum provides insights into trichome evolution.</title>
        <authorList>
            <person name="Zhong Y."/>
            <person name="Wu W."/>
            <person name="Sun C."/>
            <person name="Zou P."/>
            <person name="Liu Y."/>
            <person name="Dai S."/>
            <person name="Zhou R."/>
        </authorList>
    </citation>
    <scope>NUCLEOTIDE SEQUENCE [LARGE SCALE GENOMIC DNA]</scope>
</reference>
<accession>A0ACB9M8I3</accession>
<keyword evidence="2" id="KW-1185">Reference proteome</keyword>